<protein>
    <recommendedName>
        <fullName evidence="4 5">Large ribosomal subunit protein uL10</fullName>
    </recommendedName>
</protein>
<dbReference type="KEGG" id="lala:AB8B28_02525"/>
<dbReference type="PANTHER" id="PTHR11560">
    <property type="entry name" value="39S RIBOSOMAL PROTEIN L10, MITOCHONDRIAL"/>
    <property type="match status" value="1"/>
</dbReference>
<dbReference type="GO" id="GO:0015934">
    <property type="term" value="C:large ribosomal subunit"/>
    <property type="evidence" value="ECO:0007669"/>
    <property type="project" value="InterPro"/>
</dbReference>
<dbReference type="RefSeq" id="WP_015770098.1">
    <property type="nucleotide sequence ID" value="NZ_CP165647.1"/>
</dbReference>
<proteinExistence type="inferred from homology"/>
<evidence type="ECO:0000256" key="3">
    <source>
        <dbReference type="ARBA" id="ARBA00023274"/>
    </source>
</evidence>
<dbReference type="PROSITE" id="PS01109">
    <property type="entry name" value="RIBOSOMAL_L10"/>
    <property type="match status" value="1"/>
</dbReference>
<dbReference type="NCBIfam" id="NF000955">
    <property type="entry name" value="PRK00099.1-1"/>
    <property type="match status" value="1"/>
</dbReference>
<accession>A0AB39V511</accession>
<dbReference type="GO" id="GO:0070180">
    <property type="term" value="F:large ribosomal subunit rRNA binding"/>
    <property type="evidence" value="ECO:0007669"/>
    <property type="project" value="UniProtKB-UniRule"/>
</dbReference>
<organism evidence="6">
    <name type="scientific">Leptotrichia alba</name>
    <dbReference type="NCBI Taxonomy" id="3239304"/>
    <lineage>
        <taxon>Bacteria</taxon>
        <taxon>Fusobacteriati</taxon>
        <taxon>Fusobacteriota</taxon>
        <taxon>Fusobacteriia</taxon>
        <taxon>Fusobacteriales</taxon>
        <taxon>Leptotrichiaceae</taxon>
        <taxon>Leptotrichia</taxon>
    </lineage>
</organism>
<evidence type="ECO:0000256" key="2">
    <source>
        <dbReference type="ARBA" id="ARBA00022980"/>
    </source>
</evidence>
<dbReference type="EMBL" id="CP165647">
    <property type="protein sequence ID" value="XDU62756.1"/>
    <property type="molecule type" value="Genomic_DNA"/>
</dbReference>
<dbReference type="InterPro" id="IPR047865">
    <property type="entry name" value="Ribosomal_uL10_bac_type"/>
</dbReference>
<dbReference type="HAMAP" id="MF_00362">
    <property type="entry name" value="Ribosomal_uL10"/>
    <property type="match status" value="1"/>
</dbReference>
<sequence>MPAQAKLEAVKGLVEKLKEAKAVVFVDYKGISVNEDTELRKNAREAGVEYFVAKNRLFKIALKEAGFDTNVDDLLEGTTSFALGYEDGVAPSKLIFDFGKKLKDKLTIKGGLLESERVDVSTVEALAKLPSRDELLGQIAYGLLSPVRMLAVALTNVAEQKETGEPAVAAE</sequence>
<comment type="function">
    <text evidence="5">Forms part of the ribosomal stalk, playing a central role in the interaction of the ribosome with GTP-bound translation factors.</text>
</comment>
<comment type="subunit">
    <text evidence="5">Part of the ribosomal stalk of the 50S ribosomal subunit. The N-terminus interacts with L11 and the large rRNA to form the base of the stalk. The C-terminus forms an elongated spine to which L12 dimers bind in a sequential fashion forming a multimeric L10(L12)X complex.</text>
</comment>
<dbReference type="Pfam" id="PF00466">
    <property type="entry name" value="Ribosomal_L10"/>
    <property type="match status" value="1"/>
</dbReference>
<comment type="similarity">
    <text evidence="1 5">Belongs to the universal ribosomal protein uL10 family.</text>
</comment>
<gene>
    <name evidence="5 6" type="primary">rplJ</name>
    <name evidence="6" type="ORF">AB8B28_02525</name>
</gene>
<dbReference type="InterPro" id="IPR022973">
    <property type="entry name" value="Ribosomal_uL10_bac"/>
</dbReference>
<name>A0AB39V511_9FUSO</name>
<dbReference type="AlphaFoldDB" id="A0AB39V511"/>
<dbReference type="GO" id="GO:0006412">
    <property type="term" value="P:translation"/>
    <property type="evidence" value="ECO:0007669"/>
    <property type="project" value="UniProtKB-UniRule"/>
</dbReference>
<keyword evidence="2 5" id="KW-0689">Ribosomal protein</keyword>
<keyword evidence="3 5" id="KW-0687">Ribonucleoprotein</keyword>
<evidence type="ECO:0000313" key="6">
    <source>
        <dbReference type="EMBL" id="XDU62756.1"/>
    </source>
</evidence>
<dbReference type="InterPro" id="IPR002363">
    <property type="entry name" value="Ribosomal_uL10_CS_bac"/>
</dbReference>
<dbReference type="CDD" id="cd05797">
    <property type="entry name" value="Ribosomal_L10"/>
    <property type="match status" value="1"/>
</dbReference>
<dbReference type="GO" id="GO:0003735">
    <property type="term" value="F:structural constituent of ribosome"/>
    <property type="evidence" value="ECO:0007669"/>
    <property type="project" value="InterPro"/>
</dbReference>
<dbReference type="SUPFAM" id="SSF160369">
    <property type="entry name" value="Ribosomal protein L10-like"/>
    <property type="match status" value="1"/>
</dbReference>
<dbReference type="Gene3D" id="3.30.70.1730">
    <property type="match status" value="1"/>
</dbReference>
<evidence type="ECO:0000256" key="1">
    <source>
        <dbReference type="ARBA" id="ARBA00008889"/>
    </source>
</evidence>
<reference evidence="6" key="1">
    <citation type="submission" date="2024-07" db="EMBL/GenBank/DDBJ databases">
        <authorList>
            <person name="Li X.-J."/>
            <person name="Wang X."/>
        </authorList>
    </citation>
    <scope>NUCLEOTIDE SEQUENCE</scope>
    <source>
        <strain evidence="6">HSP-536</strain>
    </source>
</reference>
<keyword evidence="5" id="KW-0694">RNA-binding</keyword>
<keyword evidence="5" id="KW-0699">rRNA-binding</keyword>
<evidence type="ECO:0000256" key="5">
    <source>
        <dbReference type="HAMAP-Rule" id="MF_00362"/>
    </source>
</evidence>
<evidence type="ECO:0000256" key="4">
    <source>
        <dbReference type="ARBA" id="ARBA00035202"/>
    </source>
</evidence>
<dbReference type="InterPro" id="IPR043141">
    <property type="entry name" value="Ribosomal_uL10-like_sf"/>
</dbReference>
<dbReference type="InterPro" id="IPR001790">
    <property type="entry name" value="Ribosomal_uL10"/>
</dbReference>